<keyword evidence="1" id="KW-0812">Transmembrane</keyword>
<organism evidence="2 3">
    <name type="scientific">Alicyclobacillus macrosporangiidus</name>
    <dbReference type="NCBI Taxonomy" id="392015"/>
    <lineage>
        <taxon>Bacteria</taxon>
        <taxon>Bacillati</taxon>
        <taxon>Bacillota</taxon>
        <taxon>Bacilli</taxon>
        <taxon>Bacillales</taxon>
        <taxon>Alicyclobacillaceae</taxon>
        <taxon>Alicyclobacillus</taxon>
    </lineage>
</organism>
<accession>A0A1I7LK28</accession>
<reference evidence="3" key="1">
    <citation type="submission" date="2016-10" db="EMBL/GenBank/DDBJ databases">
        <authorList>
            <person name="Varghese N."/>
        </authorList>
    </citation>
    <scope>NUCLEOTIDE SEQUENCE [LARGE SCALE GENOMIC DNA]</scope>
    <source>
        <strain evidence="3">DSM 17980</strain>
    </source>
</reference>
<keyword evidence="1" id="KW-0472">Membrane</keyword>
<dbReference type="RefSeq" id="WP_175511597.1">
    <property type="nucleotide sequence ID" value="NZ_FPBV01000073.1"/>
</dbReference>
<sequence>MGEERREIRRHAVVFLIIFVLFILLVPREREFYGGSAYGGGYGPSYY</sequence>
<proteinExistence type="predicted"/>
<keyword evidence="3" id="KW-1185">Reference proteome</keyword>
<evidence type="ECO:0000256" key="1">
    <source>
        <dbReference type="SAM" id="Phobius"/>
    </source>
</evidence>
<dbReference type="Proteomes" id="UP000183508">
    <property type="component" value="Unassembled WGS sequence"/>
</dbReference>
<gene>
    <name evidence="2" type="ORF">SAMN05421543_1733</name>
</gene>
<dbReference type="AlphaFoldDB" id="A0A1I7LK28"/>
<evidence type="ECO:0000313" key="2">
    <source>
        <dbReference type="EMBL" id="SFV10048.1"/>
    </source>
</evidence>
<dbReference type="EMBL" id="FPBV01000073">
    <property type="protein sequence ID" value="SFV10048.1"/>
    <property type="molecule type" value="Genomic_DNA"/>
</dbReference>
<feature type="transmembrane region" description="Helical" evidence="1">
    <location>
        <begin position="12"/>
        <end position="28"/>
    </location>
</feature>
<protein>
    <submittedName>
        <fullName evidence="2">Uncharacterized protein</fullName>
    </submittedName>
</protein>
<name>A0A1I7LK28_9BACL</name>
<evidence type="ECO:0000313" key="3">
    <source>
        <dbReference type="Proteomes" id="UP000183508"/>
    </source>
</evidence>
<keyword evidence="1" id="KW-1133">Transmembrane helix</keyword>